<evidence type="ECO:0000256" key="7">
    <source>
        <dbReference type="ARBA" id="ARBA00023136"/>
    </source>
</evidence>
<sequence>MAETSRRDTFWLAAILALAAVLRIWGLNAPLWHDEIHTVVTHLDLPWGDMLRDYSMNHHYLHNIAAKATMELFGREPWAIRLPAMLFGLGVIWATWVLAREMAGVTIAHVTALLLALSYHEIWFSQNARGYTGLALFSTLGMLYFLRGLRSPATGTWVAFGVTLAAAVFTHLTGAFFFMAQGVVWLGLILWRLARGRLDGALVKLPLMGFVIGGVLTILLYLPILPSLLATVSNVSETSAVDVMKEYQNPVWTAMEAIRTGIGQSGALVAVTGLAVLALVGLGSLSLRRREPLFAPITVLHILLTVALLMTVGMRIWPRFFFVDIGFLVLLIVLGGRFFCDLIGRMTGSAALGRGLFILGTVGVVAISAYLAKRNYDFPKQDTAGAYAYVTGIQQPGERVLAVGHTGPDLNSWYKAGWPEIYTDDEYRAALAEPGPVILVVGFPARSFRDVPALGADAGYDDGTDMCDPDRVTDLPLKVLRCFSGTLGDGGMVVLRRD</sequence>
<feature type="transmembrane region" description="Helical" evidence="8">
    <location>
        <begin position="351"/>
        <end position="372"/>
    </location>
</feature>
<dbReference type="RefSeq" id="WP_105513730.1">
    <property type="nucleotide sequence ID" value="NZ_PVEP01000002.1"/>
</dbReference>
<keyword evidence="7 8" id="KW-0472">Membrane</keyword>
<keyword evidence="5 8" id="KW-0812">Transmembrane</keyword>
<evidence type="ECO:0000256" key="8">
    <source>
        <dbReference type="SAM" id="Phobius"/>
    </source>
</evidence>
<feature type="transmembrane region" description="Helical" evidence="8">
    <location>
        <begin position="78"/>
        <end position="98"/>
    </location>
</feature>
<evidence type="ECO:0000259" key="9">
    <source>
        <dbReference type="Pfam" id="PF13231"/>
    </source>
</evidence>
<feature type="transmembrane region" description="Helical" evidence="8">
    <location>
        <begin position="175"/>
        <end position="193"/>
    </location>
</feature>
<evidence type="ECO:0000256" key="4">
    <source>
        <dbReference type="ARBA" id="ARBA00022679"/>
    </source>
</evidence>
<dbReference type="GO" id="GO:0005886">
    <property type="term" value="C:plasma membrane"/>
    <property type="evidence" value="ECO:0007669"/>
    <property type="project" value="UniProtKB-SubCell"/>
</dbReference>
<dbReference type="InterPro" id="IPR038731">
    <property type="entry name" value="RgtA/B/C-like"/>
</dbReference>
<organism evidence="10 11">
    <name type="scientific">Albidovulum denitrificans</name>
    <dbReference type="NCBI Taxonomy" id="404881"/>
    <lineage>
        <taxon>Bacteria</taxon>
        <taxon>Pseudomonadati</taxon>
        <taxon>Pseudomonadota</taxon>
        <taxon>Alphaproteobacteria</taxon>
        <taxon>Rhodobacterales</taxon>
        <taxon>Paracoccaceae</taxon>
        <taxon>Albidovulum</taxon>
    </lineage>
</organism>
<dbReference type="InterPro" id="IPR050297">
    <property type="entry name" value="LipidA_mod_glycosyltrf_83"/>
</dbReference>
<comment type="subcellular location">
    <subcellularLocation>
        <location evidence="1">Cell membrane</location>
        <topology evidence="1">Multi-pass membrane protein</topology>
    </subcellularLocation>
</comment>
<dbReference type="GO" id="GO:0016763">
    <property type="term" value="F:pentosyltransferase activity"/>
    <property type="evidence" value="ECO:0007669"/>
    <property type="project" value="TreeGrafter"/>
</dbReference>
<gene>
    <name evidence="10" type="ORF">LX70_01280</name>
</gene>
<dbReference type="PANTHER" id="PTHR33908">
    <property type="entry name" value="MANNOSYLTRANSFERASE YKCB-RELATED"/>
    <property type="match status" value="1"/>
</dbReference>
<evidence type="ECO:0000256" key="5">
    <source>
        <dbReference type="ARBA" id="ARBA00022692"/>
    </source>
</evidence>
<evidence type="ECO:0000256" key="2">
    <source>
        <dbReference type="ARBA" id="ARBA00022475"/>
    </source>
</evidence>
<name>A0A2S8S9K7_9RHOB</name>
<keyword evidence="11" id="KW-1185">Reference proteome</keyword>
<feature type="transmembrane region" description="Helical" evidence="8">
    <location>
        <begin position="294"/>
        <end position="314"/>
    </location>
</feature>
<reference evidence="10 11" key="1">
    <citation type="submission" date="2018-02" db="EMBL/GenBank/DDBJ databases">
        <title>Genomic Encyclopedia of Archaeal and Bacterial Type Strains, Phase II (KMG-II): from individual species to whole genera.</title>
        <authorList>
            <person name="Goeker M."/>
        </authorList>
    </citation>
    <scope>NUCLEOTIDE SEQUENCE [LARGE SCALE GENOMIC DNA]</scope>
    <source>
        <strain evidence="10 11">DSM 18921</strain>
    </source>
</reference>
<feature type="transmembrane region" description="Helical" evidence="8">
    <location>
        <begin position="205"/>
        <end position="224"/>
    </location>
</feature>
<keyword evidence="2" id="KW-1003">Cell membrane</keyword>
<comment type="caution">
    <text evidence="10">The sequence shown here is derived from an EMBL/GenBank/DDBJ whole genome shotgun (WGS) entry which is preliminary data.</text>
</comment>
<feature type="transmembrane region" description="Helical" evidence="8">
    <location>
        <begin position="128"/>
        <end position="146"/>
    </location>
</feature>
<keyword evidence="6 8" id="KW-1133">Transmembrane helix</keyword>
<feature type="transmembrane region" description="Helical" evidence="8">
    <location>
        <begin position="320"/>
        <end position="339"/>
    </location>
</feature>
<feature type="transmembrane region" description="Helical" evidence="8">
    <location>
        <begin position="262"/>
        <end position="282"/>
    </location>
</feature>
<dbReference type="Proteomes" id="UP000238338">
    <property type="component" value="Unassembled WGS sequence"/>
</dbReference>
<dbReference type="EMBL" id="PVEP01000002">
    <property type="protein sequence ID" value="PQV57476.1"/>
    <property type="molecule type" value="Genomic_DNA"/>
</dbReference>
<dbReference type="Pfam" id="PF13231">
    <property type="entry name" value="PMT_2"/>
    <property type="match status" value="1"/>
</dbReference>
<feature type="domain" description="Glycosyltransferase RgtA/B/C/D-like" evidence="9">
    <location>
        <begin position="63"/>
        <end position="183"/>
    </location>
</feature>
<keyword evidence="4 10" id="KW-0808">Transferase</keyword>
<evidence type="ECO:0000313" key="10">
    <source>
        <dbReference type="EMBL" id="PQV57476.1"/>
    </source>
</evidence>
<proteinExistence type="predicted"/>
<evidence type="ECO:0000256" key="1">
    <source>
        <dbReference type="ARBA" id="ARBA00004651"/>
    </source>
</evidence>
<evidence type="ECO:0000256" key="3">
    <source>
        <dbReference type="ARBA" id="ARBA00022676"/>
    </source>
</evidence>
<dbReference type="AlphaFoldDB" id="A0A2S8S9K7"/>
<dbReference type="PANTHER" id="PTHR33908:SF11">
    <property type="entry name" value="MEMBRANE PROTEIN"/>
    <property type="match status" value="1"/>
</dbReference>
<dbReference type="OrthoDB" id="7700077at2"/>
<evidence type="ECO:0000256" key="6">
    <source>
        <dbReference type="ARBA" id="ARBA00022989"/>
    </source>
</evidence>
<feature type="transmembrane region" description="Helical" evidence="8">
    <location>
        <begin position="105"/>
        <end position="122"/>
    </location>
</feature>
<dbReference type="GO" id="GO:0009103">
    <property type="term" value="P:lipopolysaccharide biosynthetic process"/>
    <property type="evidence" value="ECO:0007669"/>
    <property type="project" value="UniProtKB-ARBA"/>
</dbReference>
<protein>
    <submittedName>
        <fullName evidence="10">Dolichyl-phosphate-mannose-protein mannosyltransferase</fullName>
    </submittedName>
</protein>
<keyword evidence="3 10" id="KW-0328">Glycosyltransferase</keyword>
<evidence type="ECO:0000313" key="11">
    <source>
        <dbReference type="Proteomes" id="UP000238338"/>
    </source>
</evidence>
<accession>A0A2S8S9K7</accession>